<evidence type="ECO:0000313" key="3">
    <source>
        <dbReference type="Proteomes" id="UP000314986"/>
    </source>
</evidence>
<organism evidence="2 3">
    <name type="scientific">Callorhinchus milii</name>
    <name type="common">Ghost shark</name>
    <dbReference type="NCBI Taxonomy" id="7868"/>
    <lineage>
        <taxon>Eukaryota</taxon>
        <taxon>Metazoa</taxon>
        <taxon>Chordata</taxon>
        <taxon>Craniata</taxon>
        <taxon>Vertebrata</taxon>
        <taxon>Chondrichthyes</taxon>
        <taxon>Holocephali</taxon>
        <taxon>Chimaeriformes</taxon>
        <taxon>Callorhinchidae</taxon>
        <taxon>Callorhinchus</taxon>
    </lineage>
</organism>
<feature type="compositionally biased region" description="Basic and acidic residues" evidence="1">
    <location>
        <begin position="234"/>
        <end position="247"/>
    </location>
</feature>
<feature type="region of interest" description="Disordered" evidence="1">
    <location>
        <begin position="174"/>
        <end position="198"/>
    </location>
</feature>
<dbReference type="AlphaFoldDB" id="A0A4W3GGA2"/>
<dbReference type="Proteomes" id="UP000314986">
    <property type="component" value="Unassembled WGS sequence"/>
</dbReference>
<protein>
    <submittedName>
        <fullName evidence="2">Uncharacterized protein</fullName>
    </submittedName>
</protein>
<sequence>MSTHGQYSECDWFYHAPRKPVNKPERVEVQLPPTSQIPGLSDLAEPHKEITFDNRRKWIRDTDSDFIKLSKQGGRPDLLRHHTPPPKKTSPILYLQPDWYVHGPPSPRSTEVPKWYLPEYMVHHEFTPKHSDVKRAAQHTEKKQLQREAEDNEKENKRKVKLKLPAIGNKTQKEKMFGSTTKKIESSKTARGDHLANKCTFPPMPLPRIEEPVNITKLLNNEYANEWIQQQKEGKKGLQDVNSKEEPGDLVPLSKFQKKIEQKELLRHGKSHGKKTISSKGAQKSTHTDSASDSKSKTSFILNKFRNVPARIDAHRQDVKTQTL</sequence>
<dbReference type="PANTHER" id="PTHR31097">
    <property type="entry name" value="SI:DKEY-276J7.1"/>
    <property type="match status" value="1"/>
</dbReference>
<feature type="compositionally biased region" description="Basic and acidic residues" evidence="1">
    <location>
        <begin position="258"/>
        <end position="267"/>
    </location>
</feature>
<dbReference type="Ensembl" id="ENSCMIT00000002515.1">
    <property type="protein sequence ID" value="ENSCMIP00000002428.1"/>
    <property type="gene ID" value="ENSCMIG00000001440.1"/>
</dbReference>
<feature type="compositionally biased region" description="Basic and acidic residues" evidence="1">
    <location>
        <begin position="128"/>
        <end position="149"/>
    </location>
</feature>
<feature type="compositionally biased region" description="Basic residues" evidence="1">
    <location>
        <begin position="268"/>
        <end position="277"/>
    </location>
</feature>
<feature type="region of interest" description="Disordered" evidence="1">
    <location>
        <begin position="305"/>
        <end position="324"/>
    </location>
</feature>
<feature type="compositionally biased region" description="Basic and acidic residues" evidence="1">
    <location>
        <begin position="174"/>
        <end position="196"/>
    </location>
</feature>
<dbReference type="STRING" id="7868.ENSCMIP00000002428"/>
<accession>A0A4W3GGA2</accession>
<feature type="region of interest" description="Disordered" evidence="1">
    <location>
        <begin position="128"/>
        <end position="160"/>
    </location>
</feature>
<dbReference type="InParanoid" id="A0A4W3GGA2"/>
<feature type="compositionally biased region" description="Basic and acidic residues" evidence="1">
    <location>
        <begin position="312"/>
        <end position="324"/>
    </location>
</feature>
<feature type="region of interest" description="Disordered" evidence="1">
    <location>
        <begin position="234"/>
        <end position="300"/>
    </location>
</feature>
<reference evidence="2" key="4">
    <citation type="submission" date="2025-08" db="UniProtKB">
        <authorList>
            <consortium name="Ensembl"/>
        </authorList>
    </citation>
    <scope>IDENTIFICATION</scope>
</reference>
<gene>
    <name evidence="2" type="primary">LOC103176260</name>
</gene>
<reference evidence="3" key="1">
    <citation type="journal article" date="2006" name="Science">
        <title>Ancient noncoding elements conserved in the human genome.</title>
        <authorList>
            <person name="Venkatesh B."/>
            <person name="Kirkness E.F."/>
            <person name="Loh Y.H."/>
            <person name="Halpern A.L."/>
            <person name="Lee A.P."/>
            <person name="Johnson J."/>
            <person name="Dandona N."/>
            <person name="Viswanathan L.D."/>
            <person name="Tay A."/>
            <person name="Venter J.C."/>
            <person name="Strausberg R.L."/>
            <person name="Brenner S."/>
        </authorList>
    </citation>
    <scope>NUCLEOTIDE SEQUENCE [LARGE SCALE GENOMIC DNA]</scope>
</reference>
<dbReference type="PANTHER" id="PTHR31097:SF2">
    <property type="entry name" value="CHROMOSOME 7 OPEN READING FRAME 57"/>
    <property type="match status" value="1"/>
</dbReference>
<reference evidence="3" key="2">
    <citation type="journal article" date="2007" name="PLoS Biol.">
        <title>Survey sequencing and comparative analysis of the elephant shark (Callorhinchus milii) genome.</title>
        <authorList>
            <person name="Venkatesh B."/>
            <person name="Kirkness E.F."/>
            <person name="Loh Y.H."/>
            <person name="Halpern A.L."/>
            <person name="Lee A.P."/>
            <person name="Johnson J."/>
            <person name="Dandona N."/>
            <person name="Viswanathan L.D."/>
            <person name="Tay A."/>
            <person name="Venter J.C."/>
            <person name="Strausberg R.L."/>
            <person name="Brenner S."/>
        </authorList>
    </citation>
    <scope>NUCLEOTIDE SEQUENCE [LARGE SCALE GENOMIC DNA]</scope>
</reference>
<name>A0A4W3GGA2_CALMI</name>
<feature type="compositionally biased region" description="Basic and acidic residues" evidence="1">
    <location>
        <begin position="286"/>
        <end position="296"/>
    </location>
</feature>
<dbReference type="GeneTree" id="ENSGT00390000014376"/>
<feature type="region of interest" description="Disordered" evidence="1">
    <location>
        <begin position="69"/>
        <end position="90"/>
    </location>
</feature>
<keyword evidence="3" id="KW-1185">Reference proteome</keyword>
<dbReference type="InterPro" id="IPR040247">
    <property type="entry name" value="DUF5524"/>
</dbReference>
<evidence type="ECO:0000256" key="1">
    <source>
        <dbReference type="SAM" id="MobiDB-lite"/>
    </source>
</evidence>
<dbReference type="Pfam" id="PF17662">
    <property type="entry name" value="DUF5524"/>
    <property type="match status" value="1"/>
</dbReference>
<reference evidence="3" key="3">
    <citation type="journal article" date="2014" name="Nature">
        <title>Elephant shark genome provides unique insights into gnathostome evolution.</title>
        <authorList>
            <consortium name="International Elephant Shark Genome Sequencing Consortium"/>
            <person name="Venkatesh B."/>
            <person name="Lee A.P."/>
            <person name="Ravi V."/>
            <person name="Maurya A.K."/>
            <person name="Lian M.M."/>
            <person name="Swann J.B."/>
            <person name="Ohta Y."/>
            <person name="Flajnik M.F."/>
            <person name="Sutoh Y."/>
            <person name="Kasahara M."/>
            <person name="Hoon S."/>
            <person name="Gangu V."/>
            <person name="Roy S.W."/>
            <person name="Irimia M."/>
            <person name="Korzh V."/>
            <person name="Kondrychyn I."/>
            <person name="Lim Z.W."/>
            <person name="Tay B.H."/>
            <person name="Tohari S."/>
            <person name="Kong K.W."/>
            <person name="Ho S."/>
            <person name="Lorente-Galdos B."/>
            <person name="Quilez J."/>
            <person name="Marques-Bonet T."/>
            <person name="Raney B.J."/>
            <person name="Ingham P.W."/>
            <person name="Tay A."/>
            <person name="Hillier L.W."/>
            <person name="Minx P."/>
            <person name="Boehm T."/>
            <person name="Wilson R.K."/>
            <person name="Brenner S."/>
            <person name="Warren W.C."/>
        </authorList>
    </citation>
    <scope>NUCLEOTIDE SEQUENCE [LARGE SCALE GENOMIC DNA]</scope>
</reference>
<dbReference type="OMA" id="NEYANEW"/>
<reference evidence="2" key="5">
    <citation type="submission" date="2025-09" db="UniProtKB">
        <authorList>
            <consortium name="Ensembl"/>
        </authorList>
    </citation>
    <scope>IDENTIFICATION</scope>
</reference>
<evidence type="ECO:0000313" key="2">
    <source>
        <dbReference type="Ensembl" id="ENSCMIP00000002428.1"/>
    </source>
</evidence>
<proteinExistence type="predicted"/>